<keyword evidence="1" id="KW-0732">Signal</keyword>
<evidence type="ECO:0000256" key="1">
    <source>
        <dbReference type="SAM" id="SignalP"/>
    </source>
</evidence>
<dbReference type="AlphaFoldDB" id="A0AAV4HX75"/>
<organism evidence="2 3">
    <name type="scientific">Elysia marginata</name>
    <dbReference type="NCBI Taxonomy" id="1093978"/>
    <lineage>
        <taxon>Eukaryota</taxon>
        <taxon>Metazoa</taxon>
        <taxon>Spiralia</taxon>
        <taxon>Lophotrochozoa</taxon>
        <taxon>Mollusca</taxon>
        <taxon>Gastropoda</taxon>
        <taxon>Heterobranchia</taxon>
        <taxon>Euthyneura</taxon>
        <taxon>Panpulmonata</taxon>
        <taxon>Sacoglossa</taxon>
        <taxon>Placobranchoidea</taxon>
        <taxon>Plakobranchidae</taxon>
        <taxon>Elysia</taxon>
    </lineage>
</organism>
<feature type="signal peptide" evidence="1">
    <location>
        <begin position="1"/>
        <end position="20"/>
    </location>
</feature>
<accession>A0AAV4HX75</accession>
<name>A0AAV4HX75_9GAST</name>
<gene>
    <name evidence="2" type="ORF">ElyMa_004610100</name>
</gene>
<keyword evidence="3" id="KW-1185">Reference proteome</keyword>
<dbReference type="Proteomes" id="UP000762676">
    <property type="component" value="Unassembled WGS sequence"/>
</dbReference>
<dbReference type="EMBL" id="BMAT01009246">
    <property type="protein sequence ID" value="GFS02569.1"/>
    <property type="molecule type" value="Genomic_DNA"/>
</dbReference>
<feature type="chain" id="PRO_5043842469" evidence="1">
    <location>
        <begin position="21"/>
        <end position="380"/>
    </location>
</feature>
<evidence type="ECO:0000313" key="3">
    <source>
        <dbReference type="Proteomes" id="UP000762676"/>
    </source>
</evidence>
<reference evidence="2 3" key="1">
    <citation type="journal article" date="2021" name="Elife">
        <title>Chloroplast acquisition without the gene transfer in kleptoplastic sea slugs, Plakobranchus ocellatus.</title>
        <authorList>
            <person name="Maeda T."/>
            <person name="Takahashi S."/>
            <person name="Yoshida T."/>
            <person name="Shimamura S."/>
            <person name="Takaki Y."/>
            <person name="Nagai Y."/>
            <person name="Toyoda A."/>
            <person name="Suzuki Y."/>
            <person name="Arimoto A."/>
            <person name="Ishii H."/>
            <person name="Satoh N."/>
            <person name="Nishiyama T."/>
            <person name="Hasebe M."/>
            <person name="Maruyama T."/>
            <person name="Minagawa J."/>
            <person name="Obokata J."/>
            <person name="Shigenobu S."/>
        </authorList>
    </citation>
    <scope>NUCLEOTIDE SEQUENCE [LARGE SCALE GENOMIC DNA]</scope>
</reference>
<proteinExistence type="predicted"/>
<protein>
    <submittedName>
        <fullName evidence="2">Fibropellin-1-like</fullName>
    </submittedName>
</protein>
<evidence type="ECO:0000313" key="2">
    <source>
        <dbReference type="EMBL" id="GFS02569.1"/>
    </source>
</evidence>
<comment type="caution">
    <text evidence="2">The sequence shown here is derived from an EMBL/GenBank/DDBJ whole genome shotgun (WGS) entry which is preliminary data.</text>
</comment>
<sequence length="380" mass="41725">MTTKLYRLTLFAAVLTTSLARHFGGGTINWKPVEGYKVEFVFKMGWTYGMGPGCTETKIGQFVNGPISGDQTAWKCTQGCTGRPIISNASYYCMGANQLERWEQGQMSFNYTFSNPGPFVAAFEGRKWMALGHGKGSGPWRIATTIDLRTRSDTNTSNSSPVALSQVIYYMQYDCHHELQIPVLDPDGDEVLCQWAKGNECEAVCNGLRGARLIEENCTIIFDSTATLGYKDGEMYGVALTIHDYPQTAITLGGQDRKTPMDSLSSVPLQFLIRTPAFPTACNERPRFVSSTPQQGSKLTAQAGDTVSIRVVADNSNDFTKKISSIDLMGPVDLHQSALMPDPGHTNTFFKALTWQTSSADIGEHIVCATAVNERRSVML</sequence>